<keyword evidence="2" id="KW-1277">Toxin-antitoxin system</keyword>
<evidence type="ECO:0000313" key="4">
    <source>
        <dbReference type="Proteomes" id="UP000574369"/>
    </source>
</evidence>
<dbReference type="PANTHER" id="PTHR36582:SF2">
    <property type="entry name" value="ANTITOXIN PARD"/>
    <property type="match status" value="1"/>
</dbReference>
<dbReference type="SUPFAM" id="SSF47598">
    <property type="entry name" value="Ribbon-helix-helix"/>
    <property type="match status" value="1"/>
</dbReference>
<protein>
    <submittedName>
        <fullName evidence="3">Antitoxin ParD1/3/4</fullName>
    </submittedName>
</protein>
<dbReference type="EMBL" id="JACHXO010000006">
    <property type="protein sequence ID" value="MBB3196086.1"/>
    <property type="molecule type" value="Genomic_DNA"/>
</dbReference>
<sequence>MIRAELGESLEAYVVELIKAGRYGSESEVLRAAVALLQQREQALASFDADLRRRLATADDAHMVSAEEAFEALRKQFPDPDRPNSA</sequence>
<dbReference type="InterPro" id="IPR038296">
    <property type="entry name" value="ParD_sf"/>
</dbReference>
<gene>
    <name evidence="3" type="ORF">FHS28_003496</name>
</gene>
<dbReference type="NCBIfam" id="TIGR02606">
    <property type="entry name" value="antidote_CC2985"/>
    <property type="match status" value="1"/>
</dbReference>
<comment type="caution">
    <text evidence="3">The sequence shown here is derived from an EMBL/GenBank/DDBJ whole genome shotgun (WGS) entry which is preliminary data.</text>
</comment>
<dbReference type="InterPro" id="IPR022789">
    <property type="entry name" value="ParD"/>
</dbReference>
<evidence type="ECO:0000256" key="2">
    <source>
        <dbReference type="ARBA" id="ARBA00022649"/>
    </source>
</evidence>
<dbReference type="RefSeq" id="WP_088453321.1">
    <property type="nucleotide sequence ID" value="NZ_JACHXO010000006.1"/>
</dbReference>
<dbReference type="Proteomes" id="UP000574369">
    <property type="component" value="Unassembled WGS sequence"/>
</dbReference>
<comment type="similarity">
    <text evidence="1">Belongs to the ParD antitoxin family.</text>
</comment>
<evidence type="ECO:0000313" key="3">
    <source>
        <dbReference type="EMBL" id="MBB3196086.1"/>
    </source>
</evidence>
<dbReference type="PANTHER" id="PTHR36582">
    <property type="entry name" value="ANTITOXIN PARD"/>
    <property type="match status" value="1"/>
</dbReference>
<accession>A0ABR6GVF1</accession>
<dbReference type="Pfam" id="PF03693">
    <property type="entry name" value="ParD_antitoxin"/>
    <property type="match status" value="1"/>
</dbReference>
<dbReference type="InterPro" id="IPR010985">
    <property type="entry name" value="Ribbon_hlx_hlx"/>
</dbReference>
<reference evidence="3 4" key="1">
    <citation type="submission" date="2020-08" db="EMBL/GenBank/DDBJ databases">
        <title>Genomic Encyclopedia of Type Strains, Phase III (KMG-III): the genomes of soil and plant-associated and newly described type strains.</title>
        <authorList>
            <person name="Whitman W."/>
        </authorList>
    </citation>
    <scope>NUCLEOTIDE SEQUENCE [LARGE SCALE GENOMIC DNA]</scope>
    <source>
        <strain evidence="3 4">CECT 7247</strain>
    </source>
</reference>
<dbReference type="Gene3D" id="6.10.10.120">
    <property type="entry name" value="Antitoxin ParD1-like"/>
    <property type="match status" value="1"/>
</dbReference>
<name>A0ABR6GVF1_9BURK</name>
<keyword evidence="4" id="KW-1185">Reference proteome</keyword>
<evidence type="ECO:0000256" key="1">
    <source>
        <dbReference type="ARBA" id="ARBA00008580"/>
    </source>
</evidence>
<organism evidence="3 4">
    <name type="scientific">Roseateles terrae</name>
    <dbReference type="NCBI Taxonomy" id="431060"/>
    <lineage>
        <taxon>Bacteria</taxon>
        <taxon>Pseudomonadati</taxon>
        <taxon>Pseudomonadota</taxon>
        <taxon>Betaproteobacteria</taxon>
        <taxon>Burkholderiales</taxon>
        <taxon>Sphaerotilaceae</taxon>
        <taxon>Roseateles</taxon>
    </lineage>
</organism>
<proteinExistence type="inferred from homology"/>